<gene>
    <name evidence="2" type="ORF">FN846DRAFT_929094</name>
</gene>
<feature type="compositionally biased region" description="Acidic residues" evidence="1">
    <location>
        <begin position="178"/>
        <end position="188"/>
    </location>
</feature>
<evidence type="ECO:0000256" key="1">
    <source>
        <dbReference type="SAM" id="MobiDB-lite"/>
    </source>
</evidence>
<accession>A0A5J5F928</accession>
<dbReference type="InParanoid" id="A0A5J5F928"/>
<protein>
    <submittedName>
        <fullName evidence="2">Uncharacterized protein</fullName>
    </submittedName>
</protein>
<dbReference type="AlphaFoldDB" id="A0A5J5F928"/>
<feature type="compositionally biased region" description="Low complexity" evidence="1">
    <location>
        <begin position="28"/>
        <end position="43"/>
    </location>
</feature>
<reference evidence="2 3" key="1">
    <citation type="submission" date="2019-09" db="EMBL/GenBank/DDBJ databases">
        <title>Draft genome of the ectomycorrhizal ascomycete Sphaerosporella brunnea.</title>
        <authorList>
            <consortium name="DOE Joint Genome Institute"/>
            <person name="Benucci G.M."/>
            <person name="Marozzi G."/>
            <person name="Antonielli L."/>
            <person name="Sanchez S."/>
            <person name="Marco P."/>
            <person name="Wang X."/>
            <person name="Falini L.B."/>
            <person name="Barry K."/>
            <person name="Haridas S."/>
            <person name="Lipzen A."/>
            <person name="Labutti K."/>
            <person name="Grigoriev I.V."/>
            <person name="Murat C."/>
            <person name="Martin F."/>
            <person name="Albertini E."/>
            <person name="Donnini D."/>
            <person name="Bonito G."/>
        </authorList>
    </citation>
    <scope>NUCLEOTIDE SEQUENCE [LARGE SCALE GENOMIC DNA]</scope>
    <source>
        <strain evidence="2 3">Sb_GMNB300</strain>
    </source>
</reference>
<evidence type="ECO:0000313" key="3">
    <source>
        <dbReference type="Proteomes" id="UP000326924"/>
    </source>
</evidence>
<dbReference type="Proteomes" id="UP000326924">
    <property type="component" value="Unassembled WGS sequence"/>
</dbReference>
<evidence type="ECO:0000313" key="2">
    <source>
        <dbReference type="EMBL" id="KAA8913648.1"/>
    </source>
</evidence>
<organism evidence="2 3">
    <name type="scientific">Sphaerosporella brunnea</name>
    <dbReference type="NCBI Taxonomy" id="1250544"/>
    <lineage>
        <taxon>Eukaryota</taxon>
        <taxon>Fungi</taxon>
        <taxon>Dikarya</taxon>
        <taxon>Ascomycota</taxon>
        <taxon>Pezizomycotina</taxon>
        <taxon>Pezizomycetes</taxon>
        <taxon>Pezizales</taxon>
        <taxon>Pyronemataceae</taxon>
        <taxon>Sphaerosporella</taxon>
    </lineage>
</organism>
<sequence length="222" mass="24345">MEERPPSPPGDQEGEQATKNTAPLNPEAPVKSAPAPPKKSTAAPTPPQPSQNRPTTETQIELLVASAGGGRDGSTQMEPEAPAVFDWNIQNDTASLDATAKQYNTALTNRRSRIASKVKQLEPEWDENPDDSDDSIDWQVALRLPIGVRPRKRLRRDPGYTGPLSPRQAPPIYPYSSSDDDSDGDVDPSGEARRRRRARMAENLETSGEMERVAIRDAVIKQ</sequence>
<proteinExistence type="predicted"/>
<keyword evidence="3" id="KW-1185">Reference proteome</keyword>
<comment type="caution">
    <text evidence="2">The sequence shown here is derived from an EMBL/GenBank/DDBJ whole genome shotgun (WGS) entry which is preliminary data.</text>
</comment>
<feature type="region of interest" description="Disordered" evidence="1">
    <location>
        <begin position="1"/>
        <end position="83"/>
    </location>
</feature>
<name>A0A5J5F928_9PEZI</name>
<feature type="region of interest" description="Disordered" evidence="1">
    <location>
        <begin position="104"/>
        <end position="209"/>
    </location>
</feature>
<dbReference type="EMBL" id="VXIS01000013">
    <property type="protein sequence ID" value="KAA8913648.1"/>
    <property type="molecule type" value="Genomic_DNA"/>
</dbReference>
<feature type="compositionally biased region" description="Acidic residues" evidence="1">
    <location>
        <begin position="123"/>
        <end position="136"/>
    </location>
</feature>